<keyword evidence="4" id="KW-0863">Zinc-finger</keyword>
<comment type="subcellular location">
    <subcellularLocation>
        <location evidence="1">Nucleus</location>
    </subcellularLocation>
</comment>
<evidence type="ECO:0000256" key="5">
    <source>
        <dbReference type="ARBA" id="ARBA00022833"/>
    </source>
</evidence>
<dbReference type="PANTHER" id="PTHR10218:SF317">
    <property type="entry name" value="EXTRA-LARGE GUANINE NUCLEOTIDE-BINDING PROTEIN 3-LIKE"/>
    <property type="match status" value="1"/>
</dbReference>
<keyword evidence="7" id="KW-0342">GTP-binding</keyword>
<dbReference type="GO" id="GO:0008270">
    <property type="term" value="F:zinc ion binding"/>
    <property type="evidence" value="ECO:0007669"/>
    <property type="project" value="UniProtKB-KW"/>
</dbReference>
<dbReference type="PANTHER" id="PTHR10218">
    <property type="entry name" value="GTP-BINDING PROTEIN ALPHA SUBUNIT"/>
    <property type="match status" value="1"/>
</dbReference>
<keyword evidence="8" id="KW-0807">Transducer</keyword>
<feature type="binding site" evidence="11">
    <location>
        <position position="105"/>
    </location>
    <ligand>
        <name>Mg(2+)</name>
        <dbReference type="ChEBI" id="CHEBI:18420"/>
    </ligand>
</feature>
<dbReference type="SUPFAM" id="SSF47895">
    <property type="entry name" value="Transducin (alpha subunit), insertion domain"/>
    <property type="match status" value="1"/>
</dbReference>
<dbReference type="Proteomes" id="UP001642360">
    <property type="component" value="Unassembled WGS sequence"/>
</dbReference>
<evidence type="ECO:0000256" key="2">
    <source>
        <dbReference type="ARBA" id="ARBA00022723"/>
    </source>
</evidence>
<dbReference type="InterPro" id="IPR001019">
    <property type="entry name" value="Gprotein_alpha_su"/>
</dbReference>
<dbReference type="InterPro" id="IPR011025">
    <property type="entry name" value="GproteinA_insert"/>
</dbReference>
<keyword evidence="5" id="KW-0862">Zinc</keyword>
<name>A0ABC8V482_9AQUA</name>
<accession>A0ABC8V482</accession>
<sequence>MDGIMDINSAKSTLAKVQCPRDTHFWVYDDGSYEEEGQNNIKGNIWGKASTRFICSLLSLPVPLGNPHGPKEDPSTFSGRSAPEYLEQGRVQKLLLFGLEGSGTSTIFKQVKFLYGNKFTAEELQNIKLMIQSTMYKYLSVLLEGRERFEEEALMEKSTAGLDGEVFAPGEMGFIGGGQCIYSINQRLKHFSDWLLDIMAMGDLDIFFPAATREYAPVVYEVWKDPAIQETYKRREELHFLPDVAKYFLDQSLLINLEVNTHPLPVIPTLHLSKGLQQGGMVETYEALIDAGMSSNQSNQCCHVI</sequence>
<proteinExistence type="inferred from homology"/>
<dbReference type="FunFam" id="1.10.400.10:FF:000005">
    <property type="entry name" value="Extra-large guanine nucleotide-binding protein 3"/>
    <property type="match status" value="1"/>
</dbReference>
<protein>
    <submittedName>
        <fullName evidence="12">Uncharacterized protein</fullName>
    </submittedName>
</protein>
<evidence type="ECO:0000256" key="3">
    <source>
        <dbReference type="ARBA" id="ARBA00022741"/>
    </source>
</evidence>
<dbReference type="GO" id="GO:0005634">
    <property type="term" value="C:nucleus"/>
    <property type="evidence" value="ECO:0007669"/>
    <property type="project" value="UniProtKB-SubCell"/>
</dbReference>
<evidence type="ECO:0000256" key="6">
    <source>
        <dbReference type="ARBA" id="ARBA00022837"/>
    </source>
</evidence>
<dbReference type="Gene3D" id="1.10.400.10">
    <property type="entry name" value="GI Alpha 1, domain 2-like"/>
    <property type="match status" value="1"/>
</dbReference>
<evidence type="ECO:0000256" key="9">
    <source>
        <dbReference type="ARBA" id="ARBA00023242"/>
    </source>
</evidence>
<keyword evidence="2 11" id="KW-0479">Metal-binding</keyword>
<evidence type="ECO:0000256" key="4">
    <source>
        <dbReference type="ARBA" id="ARBA00022771"/>
    </source>
</evidence>
<dbReference type="Pfam" id="PF00503">
    <property type="entry name" value="G-alpha"/>
    <property type="match status" value="1"/>
</dbReference>
<dbReference type="GO" id="GO:0003924">
    <property type="term" value="F:GTPase activity"/>
    <property type="evidence" value="ECO:0007669"/>
    <property type="project" value="UniProtKB-ARBA"/>
</dbReference>
<gene>
    <name evidence="12" type="ORF">ILEXP_LOCUS58759</name>
</gene>
<evidence type="ECO:0000313" key="13">
    <source>
        <dbReference type="Proteomes" id="UP001642360"/>
    </source>
</evidence>
<keyword evidence="9" id="KW-0539">Nucleus</keyword>
<evidence type="ECO:0000256" key="10">
    <source>
        <dbReference type="ARBA" id="ARBA00060880"/>
    </source>
</evidence>
<comment type="caution">
    <text evidence="12">The sequence shown here is derived from an EMBL/GenBank/DDBJ whole genome shotgun (WGS) entry which is preliminary data.</text>
</comment>
<dbReference type="EMBL" id="CAUOFW020010302">
    <property type="protein sequence ID" value="CAK9188123.1"/>
    <property type="molecule type" value="Genomic_DNA"/>
</dbReference>
<dbReference type="GO" id="GO:0007165">
    <property type="term" value="P:signal transduction"/>
    <property type="evidence" value="ECO:0007669"/>
    <property type="project" value="UniProtKB-KW"/>
</dbReference>
<dbReference type="PROSITE" id="PS51882">
    <property type="entry name" value="G_ALPHA"/>
    <property type="match status" value="1"/>
</dbReference>
<evidence type="ECO:0000256" key="1">
    <source>
        <dbReference type="ARBA" id="ARBA00004123"/>
    </source>
</evidence>
<keyword evidence="3" id="KW-0547">Nucleotide-binding</keyword>
<comment type="similarity">
    <text evidence="10">Belongs to the G-alpha family. XLG subfamily.</text>
</comment>
<evidence type="ECO:0000256" key="7">
    <source>
        <dbReference type="ARBA" id="ARBA00023134"/>
    </source>
</evidence>
<evidence type="ECO:0000256" key="11">
    <source>
        <dbReference type="PIRSR" id="PIRSR601019-2"/>
    </source>
</evidence>
<dbReference type="AlphaFoldDB" id="A0ABC8V482"/>
<evidence type="ECO:0000313" key="12">
    <source>
        <dbReference type="EMBL" id="CAK9188123.1"/>
    </source>
</evidence>
<evidence type="ECO:0000256" key="8">
    <source>
        <dbReference type="ARBA" id="ARBA00023224"/>
    </source>
</evidence>
<reference evidence="12 13" key="1">
    <citation type="submission" date="2024-02" db="EMBL/GenBank/DDBJ databases">
        <authorList>
            <person name="Vignale AGUSTIN F."/>
            <person name="Sosa J E."/>
            <person name="Modenutti C."/>
        </authorList>
    </citation>
    <scope>NUCLEOTIDE SEQUENCE [LARGE SCALE GENOMIC DNA]</scope>
</reference>
<keyword evidence="11" id="KW-0460">Magnesium</keyword>
<dbReference type="GO" id="GO:0005525">
    <property type="term" value="F:GTP binding"/>
    <property type="evidence" value="ECO:0007669"/>
    <property type="project" value="UniProtKB-KW"/>
</dbReference>
<organism evidence="12 13">
    <name type="scientific">Ilex paraguariensis</name>
    <name type="common">yerba mate</name>
    <dbReference type="NCBI Taxonomy" id="185542"/>
    <lineage>
        <taxon>Eukaryota</taxon>
        <taxon>Viridiplantae</taxon>
        <taxon>Streptophyta</taxon>
        <taxon>Embryophyta</taxon>
        <taxon>Tracheophyta</taxon>
        <taxon>Spermatophyta</taxon>
        <taxon>Magnoliopsida</taxon>
        <taxon>eudicotyledons</taxon>
        <taxon>Gunneridae</taxon>
        <taxon>Pentapetalae</taxon>
        <taxon>asterids</taxon>
        <taxon>campanulids</taxon>
        <taxon>Aquifoliales</taxon>
        <taxon>Aquifoliaceae</taxon>
        <taxon>Ilex</taxon>
    </lineage>
</organism>
<keyword evidence="13" id="KW-1185">Reference proteome</keyword>
<keyword evidence="6" id="KW-0106">Calcium</keyword>